<comment type="caution">
    <text evidence="1">The sequence shown here is derived from an EMBL/GenBank/DDBJ whole genome shotgun (WGS) entry which is preliminary data.</text>
</comment>
<gene>
    <name evidence="1" type="ORF">L2A60_07130</name>
</gene>
<accession>A0ABS9DUQ4</accession>
<dbReference type="PANTHER" id="PTHR42941:SF1">
    <property type="entry name" value="SLL1037 PROTEIN"/>
    <property type="match status" value="1"/>
</dbReference>
<keyword evidence="2" id="KW-1185">Reference proteome</keyword>
<sequence>MALGARARRDFIGRRSALGLIAGGATIGVARANPALPLMPAALTMATGEPGGGFALFGPAWGMAAQKGTRIAVSYHASGGSAANILLAEQNAAQLGMTTLAVAAQAWSGHAAWTGNVPLRGFRALFPIFETTLQIFAPLDGKVRHLGDLTGARIGIGPAGGAGSVLIPAMLAAAGISPRLAITGLYAEQTDLLREKRLDACAFFGVTPLPAIRAAAKRGGFTMIGFTRAEQAAIGRIVPGLAAAVIPATSLPDQSAPVATIGSGAIAICRADLPDMLAGRLTDAALAHRAALIRDLPGATLFHGSWIEGDIPVEIHPGAAAALRRHGLAAPARLIQS</sequence>
<dbReference type="RefSeq" id="WP_235703689.1">
    <property type="nucleotide sequence ID" value="NZ_JAKGBZ010000010.1"/>
</dbReference>
<proteinExistence type="predicted"/>
<dbReference type="EMBL" id="JAKGBZ010000010">
    <property type="protein sequence ID" value="MCF3946456.1"/>
    <property type="molecule type" value="Genomic_DNA"/>
</dbReference>
<protein>
    <submittedName>
        <fullName evidence="1">TAXI family TRAP transporter solute-binding subunit</fullName>
    </submittedName>
</protein>
<name>A0ABS9DUQ4_9PROT</name>
<dbReference type="NCBIfam" id="TIGR02122">
    <property type="entry name" value="TRAP_TAXI"/>
    <property type="match status" value="1"/>
</dbReference>
<organism evidence="1 2">
    <name type="scientific">Acidiphilium iwatense</name>
    <dbReference type="NCBI Taxonomy" id="768198"/>
    <lineage>
        <taxon>Bacteria</taxon>
        <taxon>Pseudomonadati</taxon>
        <taxon>Pseudomonadota</taxon>
        <taxon>Alphaproteobacteria</taxon>
        <taxon>Acetobacterales</taxon>
        <taxon>Acidocellaceae</taxon>
        <taxon>Acidiphilium</taxon>
    </lineage>
</organism>
<dbReference type="InterPro" id="IPR011852">
    <property type="entry name" value="TRAP_TAXI"/>
</dbReference>
<dbReference type="PANTHER" id="PTHR42941">
    <property type="entry name" value="SLL1037 PROTEIN"/>
    <property type="match status" value="1"/>
</dbReference>
<dbReference type="SUPFAM" id="SSF53850">
    <property type="entry name" value="Periplasmic binding protein-like II"/>
    <property type="match status" value="1"/>
</dbReference>
<reference evidence="1 2" key="1">
    <citation type="submission" date="2022-01" db="EMBL/GenBank/DDBJ databases">
        <authorList>
            <person name="Won M."/>
            <person name="Kim S.-J."/>
            <person name="Kwon S.-W."/>
        </authorList>
    </citation>
    <scope>NUCLEOTIDE SEQUENCE [LARGE SCALE GENOMIC DNA]</scope>
    <source>
        <strain evidence="1 2">KCTC 23505</strain>
    </source>
</reference>
<dbReference type="Proteomes" id="UP001521209">
    <property type="component" value="Unassembled WGS sequence"/>
</dbReference>
<dbReference type="Pfam" id="PF16868">
    <property type="entry name" value="NMT1_3"/>
    <property type="match status" value="1"/>
</dbReference>
<evidence type="ECO:0000313" key="2">
    <source>
        <dbReference type="Proteomes" id="UP001521209"/>
    </source>
</evidence>
<dbReference type="Gene3D" id="3.40.190.10">
    <property type="entry name" value="Periplasmic binding protein-like II"/>
    <property type="match status" value="2"/>
</dbReference>
<evidence type="ECO:0000313" key="1">
    <source>
        <dbReference type="EMBL" id="MCF3946456.1"/>
    </source>
</evidence>